<comment type="similarity">
    <text evidence="10">Belongs to the protein kinase superfamily. Ser/Thr protein kinase family. GCN2 subfamily.</text>
</comment>
<dbReference type="PROSITE" id="PS50011">
    <property type="entry name" value="PROTEIN_KINASE_DOM"/>
    <property type="match status" value="1"/>
</dbReference>
<evidence type="ECO:0000256" key="11">
    <source>
        <dbReference type="ARBA" id="ARBA00047899"/>
    </source>
</evidence>
<gene>
    <name evidence="18" type="ORF">MYCIT1_LOCUS29612</name>
    <name evidence="17" type="ORF">MYCIT1_LOCUS3956</name>
</gene>
<dbReference type="InterPro" id="IPR050339">
    <property type="entry name" value="CC_SR_Kinase"/>
</dbReference>
<dbReference type="Gene3D" id="1.10.510.10">
    <property type="entry name" value="Transferase(Phosphotransferase) domain 1"/>
    <property type="match status" value="1"/>
</dbReference>
<dbReference type="EC" id="2.7.11.1" evidence="2"/>
<evidence type="ECO:0000256" key="12">
    <source>
        <dbReference type="ARBA" id="ARBA00048679"/>
    </source>
</evidence>
<dbReference type="PROSITE" id="PS00678">
    <property type="entry name" value="WD_REPEATS_1"/>
    <property type="match status" value="1"/>
</dbReference>
<sequence>MADMSNRPDGSDTTAQALVQLVPVTSDYHDHWQAISHISNQVVLYNPTSHALTIQHSSREALHISASACPYCKRPLPDDVELPEETLSEDGSTFRAHNYFQLLAVANETSSRPSTPTLHGREARPNAFASETMAEGYFKAFFQEECRLGMGASGTVYLCQHVLDGNPLGHFAVKKIAVGESHSYLLNILKEVRLLEQLQHPNIISYHHAWLETCQFSAFGPRVPTLHVLMQWAEGGSLDDFIDVRLGKRSPHAHIDPAAFTSSNSPPVEDSDTLSRSARIRAFREFQKFSPEQRERIREESLRHGTRSTTWTAVHLLSAEEVKSLFSDVVEGLAFLHNKSILHLDLKPGNVLLTWDEGRLTPRAMLSDFGTSRDMLKSSSQRSGNTGTLEYSSPESLPALLTGRLQPVDSKSDMWSLGMILHKLLFLKSPYLHASDDVIRDSNVAEADKMARLENEILNYAGFQSDNAHTIHFRTRHLPRAFLILLETLLHVKPSNRPSCDRVAFALREGKLDPVPSATESNLSSLIPAPHRSAPLEPEDSDVAKTSIDEDPPRVNPILKSRLIYLRTFKSCLLIAKLHIFVSTSWSVSMNPLEYDVGSDIYALATGKNDDAADLVAVGTDHSVTVLLLSLENTPRVVASFHVGAKITALAWSPRSVSPSFSDQWLLEIAAASSDFGLHLLTKSATSEEAIFSFGGGLSGHHGRVNCMTFCGGRGEDSTRYVATVSDDKMLMVWDLYPTTETSGRLSRSPESPGLSEGRLQPTAYVISFPHSLVSVSSHPSSSKEFLVSDVRGSLFLTDWRSDPEDESDEGWRIVDLVEPYALASTVSGSSVVGGWAAWRNDNPDIIGATYGPRYSLWDISKLQGGKPIGGSSFPQNDRFRWCTVNPDYFATSSRSPGKGALINVHSTVYSLPTTLTLAPRPHYVRDFDWMSKSANIVAAVGRKVIMTAVLTEG</sequence>
<comment type="subcellular location">
    <subcellularLocation>
        <location evidence="1">Endoplasmic reticulum membrane</location>
        <topology evidence="1">Single-pass type I membrane protein</topology>
    </subcellularLocation>
</comment>
<dbReference type="GO" id="GO:0005524">
    <property type="term" value="F:ATP binding"/>
    <property type="evidence" value="ECO:0007669"/>
    <property type="project" value="UniProtKB-UniRule"/>
</dbReference>
<dbReference type="PANTHER" id="PTHR11042:SF138">
    <property type="entry name" value="SERINE_THREONINE-PROTEIN KINASE IKS1-RELATED"/>
    <property type="match status" value="1"/>
</dbReference>
<feature type="region of interest" description="Disordered" evidence="15">
    <location>
        <begin position="374"/>
        <end position="393"/>
    </location>
</feature>
<evidence type="ECO:0000256" key="5">
    <source>
        <dbReference type="ARBA" id="ARBA00022679"/>
    </source>
</evidence>
<feature type="domain" description="Protein kinase" evidence="16">
    <location>
        <begin position="142"/>
        <end position="512"/>
    </location>
</feature>
<dbReference type="SMART" id="SM00320">
    <property type="entry name" value="WD40"/>
    <property type="match status" value="1"/>
</dbReference>
<feature type="binding site" evidence="14">
    <location>
        <position position="175"/>
    </location>
    <ligand>
        <name>ATP</name>
        <dbReference type="ChEBI" id="CHEBI:30616"/>
    </ligand>
</feature>
<evidence type="ECO:0000259" key="16">
    <source>
        <dbReference type="PROSITE" id="PS50011"/>
    </source>
</evidence>
<dbReference type="PANTHER" id="PTHR11042">
    <property type="entry name" value="EUKARYOTIC TRANSLATION INITIATION FACTOR 2-ALPHA KINASE EIF2-ALPHA KINASE -RELATED"/>
    <property type="match status" value="1"/>
</dbReference>
<dbReference type="GO" id="GO:0004674">
    <property type="term" value="F:protein serine/threonine kinase activity"/>
    <property type="evidence" value="ECO:0007669"/>
    <property type="project" value="UniProtKB-KW"/>
</dbReference>
<feature type="repeat" description="WD" evidence="13">
    <location>
        <begin position="698"/>
        <end position="736"/>
    </location>
</feature>
<dbReference type="SMART" id="SM00220">
    <property type="entry name" value="S_TKc"/>
    <property type="match status" value="1"/>
</dbReference>
<dbReference type="SUPFAM" id="SSF56112">
    <property type="entry name" value="Protein kinase-like (PK-like)"/>
    <property type="match status" value="1"/>
</dbReference>
<dbReference type="PROSITE" id="PS00108">
    <property type="entry name" value="PROTEIN_KINASE_ST"/>
    <property type="match status" value="1"/>
</dbReference>
<evidence type="ECO:0000313" key="19">
    <source>
        <dbReference type="Proteomes" id="UP001295794"/>
    </source>
</evidence>
<keyword evidence="7 14" id="KW-0547">Nucleotide-binding</keyword>
<evidence type="ECO:0000256" key="1">
    <source>
        <dbReference type="ARBA" id="ARBA00004115"/>
    </source>
</evidence>
<evidence type="ECO:0000256" key="6">
    <source>
        <dbReference type="ARBA" id="ARBA00022737"/>
    </source>
</evidence>
<evidence type="ECO:0000256" key="14">
    <source>
        <dbReference type="PROSITE-ProRule" id="PRU10141"/>
    </source>
</evidence>
<accession>A0AAD2GXM3</accession>
<dbReference type="EMBL" id="CAVNYO010000047">
    <property type="protein sequence ID" value="CAK5264077.1"/>
    <property type="molecule type" value="Genomic_DNA"/>
</dbReference>
<proteinExistence type="inferred from homology"/>
<evidence type="ECO:0000256" key="2">
    <source>
        <dbReference type="ARBA" id="ARBA00012513"/>
    </source>
</evidence>
<dbReference type="InterPro" id="IPR000719">
    <property type="entry name" value="Prot_kinase_dom"/>
</dbReference>
<dbReference type="InterPro" id="IPR008271">
    <property type="entry name" value="Ser/Thr_kinase_AS"/>
</dbReference>
<organism evidence="17 19">
    <name type="scientific">Mycena citricolor</name>
    <dbReference type="NCBI Taxonomy" id="2018698"/>
    <lineage>
        <taxon>Eukaryota</taxon>
        <taxon>Fungi</taxon>
        <taxon>Dikarya</taxon>
        <taxon>Basidiomycota</taxon>
        <taxon>Agaricomycotina</taxon>
        <taxon>Agaricomycetes</taxon>
        <taxon>Agaricomycetidae</taxon>
        <taxon>Agaricales</taxon>
        <taxon>Marasmiineae</taxon>
        <taxon>Mycenaceae</taxon>
        <taxon>Mycena</taxon>
    </lineage>
</organism>
<dbReference type="PROSITE" id="PS00107">
    <property type="entry name" value="PROTEIN_KINASE_ATP"/>
    <property type="match status" value="1"/>
</dbReference>
<dbReference type="GO" id="GO:0005634">
    <property type="term" value="C:nucleus"/>
    <property type="evidence" value="ECO:0007669"/>
    <property type="project" value="TreeGrafter"/>
</dbReference>
<keyword evidence="9 14" id="KW-0067">ATP-binding</keyword>
<dbReference type="Proteomes" id="UP001295794">
    <property type="component" value="Unassembled WGS sequence"/>
</dbReference>
<dbReference type="EMBL" id="CAVNYO010000436">
    <property type="protein sequence ID" value="CAK5279550.1"/>
    <property type="molecule type" value="Genomic_DNA"/>
</dbReference>
<keyword evidence="19" id="KW-1185">Reference proteome</keyword>
<dbReference type="InterPro" id="IPR001680">
    <property type="entry name" value="WD40_rpt"/>
</dbReference>
<evidence type="ECO:0000256" key="9">
    <source>
        <dbReference type="ARBA" id="ARBA00022840"/>
    </source>
</evidence>
<name>A0AAD2GXM3_9AGAR</name>
<evidence type="ECO:0000256" key="13">
    <source>
        <dbReference type="PROSITE-ProRule" id="PRU00221"/>
    </source>
</evidence>
<evidence type="ECO:0000256" key="4">
    <source>
        <dbReference type="ARBA" id="ARBA00022574"/>
    </source>
</evidence>
<keyword evidence="5" id="KW-0808">Transferase</keyword>
<dbReference type="InterPro" id="IPR011009">
    <property type="entry name" value="Kinase-like_dom_sf"/>
</dbReference>
<dbReference type="InterPro" id="IPR019775">
    <property type="entry name" value="WD40_repeat_CS"/>
</dbReference>
<dbReference type="SUPFAM" id="SSF50978">
    <property type="entry name" value="WD40 repeat-like"/>
    <property type="match status" value="1"/>
</dbReference>
<feature type="compositionally biased region" description="Polar residues" evidence="15">
    <location>
        <begin position="377"/>
        <end position="393"/>
    </location>
</feature>
<dbReference type="Pfam" id="PF00069">
    <property type="entry name" value="Pkinase"/>
    <property type="match status" value="2"/>
</dbReference>
<dbReference type="Gene3D" id="3.30.200.20">
    <property type="entry name" value="Phosphorylase Kinase, domain 1"/>
    <property type="match status" value="1"/>
</dbReference>
<evidence type="ECO:0000313" key="18">
    <source>
        <dbReference type="EMBL" id="CAK5279550.1"/>
    </source>
</evidence>
<dbReference type="PROSITE" id="PS50082">
    <property type="entry name" value="WD_REPEATS_2"/>
    <property type="match status" value="1"/>
</dbReference>
<dbReference type="InterPro" id="IPR015943">
    <property type="entry name" value="WD40/YVTN_repeat-like_dom_sf"/>
</dbReference>
<keyword evidence="4 13" id="KW-0853">WD repeat</keyword>
<comment type="catalytic activity">
    <reaction evidence="12">
        <text>L-seryl-[protein] + ATP = O-phospho-L-seryl-[protein] + ADP + H(+)</text>
        <dbReference type="Rhea" id="RHEA:17989"/>
        <dbReference type="Rhea" id="RHEA-COMP:9863"/>
        <dbReference type="Rhea" id="RHEA-COMP:11604"/>
        <dbReference type="ChEBI" id="CHEBI:15378"/>
        <dbReference type="ChEBI" id="CHEBI:29999"/>
        <dbReference type="ChEBI" id="CHEBI:30616"/>
        <dbReference type="ChEBI" id="CHEBI:83421"/>
        <dbReference type="ChEBI" id="CHEBI:456216"/>
        <dbReference type="EC" id="2.7.11.1"/>
    </reaction>
</comment>
<reference evidence="17" key="1">
    <citation type="submission" date="2023-11" db="EMBL/GenBank/DDBJ databases">
        <authorList>
            <person name="De Vega J J."/>
            <person name="De Vega J J."/>
        </authorList>
    </citation>
    <scope>NUCLEOTIDE SEQUENCE</scope>
</reference>
<dbReference type="FunFam" id="3.30.200.20:FF:000306">
    <property type="entry name" value="IKS protein kinase"/>
    <property type="match status" value="1"/>
</dbReference>
<keyword evidence="6" id="KW-0677">Repeat</keyword>
<dbReference type="InterPro" id="IPR017441">
    <property type="entry name" value="Protein_kinase_ATP_BS"/>
</dbReference>
<feature type="region of interest" description="Disordered" evidence="15">
    <location>
        <begin position="515"/>
        <end position="549"/>
    </location>
</feature>
<protein>
    <recommendedName>
        <fullName evidence="2">non-specific serine/threonine protein kinase</fullName>
        <ecNumber evidence="2">2.7.11.1</ecNumber>
    </recommendedName>
</protein>
<dbReference type="Gene3D" id="2.130.10.10">
    <property type="entry name" value="YVTN repeat-like/Quinoprotein amine dehydrogenase"/>
    <property type="match status" value="1"/>
</dbReference>
<evidence type="ECO:0000256" key="3">
    <source>
        <dbReference type="ARBA" id="ARBA00022527"/>
    </source>
</evidence>
<keyword evidence="8" id="KW-0418">Kinase</keyword>
<dbReference type="GO" id="GO:0005789">
    <property type="term" value="C:endoplasmic reticulum membrane"/>
    <property type="evidence" value="ECO:0007669"/>
    <property type="project" value="UniProtKB-SubCell"/>
</dbReference>
<evidence type="ECO:0000313" key="17">
    <source>
        <dbReference type="EMBL" id="CAK5264077.1"/>
    </source>
</evidence>
<dbReference type="InterPro" id="IPR036322">
    <property type="entry name" value="WD40_repeat_dom_sf"/>
</dbReference>
<evidence type="ECO:0000256" key="10">
    <source>
        <dbReference type="ARBA" id="ARBA00037982"/>
    </source>
</evidence>
<evidence type="ECO:0000256" key="7">
    <source>
        <dbReference type="ARBA" id="ARBA00022741"/>
    </source>
</evidence>
<comment type="catalytic activity">
    <reaction evidence="11">
        <text>L-threonyl-[protein] + ATP = O-phospho-L-threonyl-[protein] + ADP + H(+)</text>
        <dbReference type="Rhea" id="RHEA:46608"/>
        <dbReference type="Rhea" id="RHEA-COMP:11060"/>
        <dbReference type="Rhea" id="RHEA-COMP:11605"/>
        <dbReference type="ChEBI" id="CHEBI:15378"/>
        <dbReference type="ChEBI" id="CHEBI:30013"/>
        <dbReference type="ChEBI" id="CHEBI:30616"/>
        <dbReference type="ChEBI" id="CHEBI:61977"/>
        <dbReference type="ChEBI" id="CHEBI:456216"/>
        <dbReference type="EC" id="2.7.11.1"/>
    </reaction>
</comment>
<keyword evidence="3" id="KW-0723">Serine/threonine-protein kinase</keyword>
<evidence type="ECO:0000256" key="15">
    <source>
        <dbReference type="SAM" id="MobiDB-lite"/>
    </source>
</evidence>
<comment type="caution">
    <text evidence="17">The sequence shown here is derived from an EMBL/GenBank/DDBJ whole genome shotgun (WGS) entry which is preliminary data.</text>
</comment>
<evidence type="ECO:0000256" key="8">
    <source>
        <dbReference type="ARBA" id="ARBA00022777"/>
    </source>
</evidence>
<dbReference type="AlphaFoldDB" id="A0AAD2GXM3"/>